<evidence type="ECO:0000313" key="1">
    <source>
        <dbReference type="EMBL" id="KXT07610.1"/>
    </source>
</evidence>
<gene>
    <name evidence="1" type="ORF">AC578_10161</name>
</gene>
<dbReference type="Proteomes" id="UP000070133">
    <property type="component" value="Unassembled WGS sequence"/>
</dbReference>
<name>A0A139HYN9_9PEZI</name>
<reference evidence="1 2" key="1">
    <citation type="submission" date="2015-07" db="EMBL/GenBank/DDBJ databases">
        <title>Comparative genomics of the Sigatoka disease complex on banana suggests a link between parallel evolutionary changes in Pseudocercospora fijiensis and Pseudocercospora eumusae and increased virulence on the banana host.</title>
        <authorList>
            <person name="Chang T.-C."/>
            <person name="Salvucci A."/>
            <person name="Crous P.W."/>
            <person name="Stergiopoulos I."/>
        </authorList>
    </citation>
    <scope>NUCLEOTIDE SEQUENCE [LARGE SCALE GENOMIC DNA]</scope>
    <source>
        <strain evidence="1 2">CBS 114824</strain>
    </source>
</reference>
<accession>A0A139HYN9</accession>
<comment type="caution">
    <text evidence="1">The sequence shown here is derived from an EMBL/GenBank/DDBJ whole genome shotgun (WGS) entry which is preliminary data.</text>
</comment>
<protein>
    <submittedName>
        <fullName evidence="1">Uncharacterized protein</fullName>
    </submittedName>
</protein>
<evidence type="ECO:0000313" key="2">
    <source>
        <dbReference type="Proteomes" id="UP000070133"/>
    </source>
</evidence>
<dbReference type="AlphaFoldDB" id="A0A139HYN9"/>
<keyword evidence="2" id="KW-1185">Reference proteome</keyword>
<organism evidence="1 2">
    <name type="scientific">Pseudocercospora eumusae</name>
    <dbReference type="NCBI Taxonomy" id="321146"/>
    <lineage>
        <taxon>Eukaryota</taxon>
        <taxon>Fungi</taxon>
        <taxon>Dikarya</taxon>
        <taxon>Ascomycota</taxon>
        <taxon>Pezizomycotina</taxon>
        <taxon>Dothideomycetes</taxon>
        <taxon>Dothideomycetidae</taxon>
        <taxon>Mycosphaerellales</taxon>
        <taxon>Mycosphaerellaceae</taxon>
        <taxon>Pseudocercospora</taxon>
    </lineage>
</organism>
<proteinExistence type="predicted"/>
<dbReference type="EMBL" id="LFZN01000001">
    <property type="protein sequence ID" value="KXT07610.1"/>
    <property type="molecule type" value="Genomic_DNA"/>
</dbReference>
<sequence>MDGATASFSESSIVNTKMFSRRLTRSETCPSWLARHYVLIVPFRLLDLDDDTLYQVCRAYANMIASQAIFQATDQSLRHISMVANFGRDTDANASTARSGGPRCLMSTRAGHLTTDPLARRLVSTDQRAQQTNDCDTSQALASSFETVRVPLRGVKSLSLTGHMSVDFVGQVIGAMLNLGELSTKPFYLDDERGSMPMLQQYHKLKSLEIAYTVALGYSFPRCVEPVFSNCRRLQHLLVGNETRKISVHRA</sequence>